<keyword evidence="6 7" id="KW-0186">Copper</keyword>
<evidence type="ECO:0000256" key="3">
    <source>
        <dbReference type="ARBA" id="ARBA00022723"/>
    </source>
</evidence>
<dbReference type="PRINTS" id="PR00155">
    <property type="entry name" value="AMICYANIN"/>
</dbReference>
<evidence type="ECO:0000259" key="11">
    <source>
        <dbReference type="Pfam" id="PF00127"/>
    </source>
</evidence>
<feature type="binding site" evidence="7">
    <location>
        <position position="107"/>
    </location>
    <ligand>
        <name>Cu cation</name>
        <dbReference type="ChEBI" id="CHEBI:23378"/>
    </ligand>
</feature>
<dbReference type="PANTHER" id="PTHR36507:SF1">
    <property type="entry name" value="BLL1555 PROTEIN"/>
    <property type="match status" value="1"/>
</dbReference>
<dbReference type="InterPro" id="IPR002386">
    <property type="entry name" value="Amicyanin/Pseudoazurin"/>
</dbReference>
<gene>
    <name evidence="12" type="primary">mauC_2</name>
    <name evidence="12" type="ORF">BTM25_34370</name>
</gene>
<feature type="domain" description="Blue (type 1) copper" evidence="11">
    <location>
        <begin position="40"/>
        <end position="117"/>
    </location>
</feature>
<evidence type="ECO:0000256" key="7">
    <source>
        <dbReference type="PIRSR" id="PIRSR602386-1"/>
    </source>
</evidence>
<feature type="signal peptide" evidence="10">
    <location>
        <begin position="1"/>
        <end position="25"/>
    </location>
</feature>
<dbReference type="Gene3D" id="2.60.40.420">
    <property type="entry name" value="Cupredoxins - blue copper proteins"/>
    <property type="match status" value="1"/>
</dbReference>
<dbReference type="GO" id="GO:0005507">
    <property type="term" value="F:copper ion binding"/>
    <property type="evidence" value="ECO:0007669"/>
    <property type="project" value="InterPro"/>
</dbReference>
<dbReference type="EMBL" id="MTBP01000002">
    <property type="protein sequence ID" value="POM24799.1"/>
    <property type="molecule type" value="Genomic_DNA"/>
</dbReference>
<feature type="chain" id="PRO_5038862284" evidence="10">
    <location>
        <begin position="26"/>
        <end position="205"/>
    </location>
</feature>
<keyword evidence="3 7" id="KW-0479">Metal-binding</keyword>
<sequence precursor="true">MGTRIPRRGTTAVLALFLCAPPALLVDAPAASAAALHVRMKGTAYQSANLTVRVGDTVTWTNLDPVPHDVVTTSGPQALRSPLLQRGRSWSYTFRVPGTYFYYCSVHPDMRARVTVQPVATPTVHRHAAPARPRVRTDSPRPRATRSAAPAVTMPAMTPTQAAPVAAAAGKSVNPLLPIAGLVCVVAVFCLLLLTSPASRPDADE</sequence>
<evidence type="ECO:0000313" key="13">
    <source>
        <dbReference type="Proteomes" id="UP000242367"/>
    </source>
</evidence>
<evidence type="ECO:0000256" key="8">
    <source>
        <dbReference type="SAM" id="MobiDB-lite"/>
    </source>
</evidence>
<proteinExistence type="predicted"/>
<dbReference type="SUPFAM" id="SSF49503">
    <property type="entry name" value="Cupredoxins"/>
    <property type="match status" value="1"/>
</dbReference>
<keyword evidence="10" id="KW-0732">Signal</keyword>
<evidence type="ECO:0000256" key="2">
    <source>
        <dbReference type="ARBA" id="ARBA00022448"/>
    </source>
</evidence>
<dbReference type="Pfam" id="PF00127">
    <property type="entry name" value="Copper-bind"/>
    <property type="match status" value="1"/>
</dbReference>
<feature type="transmembrane region" description="Helical" evidence="9">
    <location>
        <begin position="176"/>
        <end position="194"/>
    </location>
</feature>
<dbReference type="Proteomes" id="UP000242367">
    <property type="component" value="Unassembled WGS sequence"/>
</dbReference>
<evidence type="ECO:0000256" key="4">
    <source>
        <dbReference type="ARBA" id="ARBA00022764"/>
    </source>
</evidence>
<name>A0A2P4UIA4_9ACTN</name>
<keyword evidence="5" id="KW-0249">Electron transport</keyword>
<comment type="cofactor">
    <cofactor evidence="7">
        <name>Cu cation</name>
        <dbReference type="ChEBI" id="CHEBI:23378"/>
    </cofactor>
    <text evidence="7">Binds 1 copper ion per subunit.</text>
</comment>
<keyword evidence="9" id="KW-0812">Transmembrane</keyword>
<keyword evidence="9" id="KW-0472">Membrane</keyword>
<evidence type="ECO:0000256" key="6">
    <source>
        <dbReference type="ARBA" id="ARBA00023008"/>
    </source>
</evidence>
<dbReference type="InterPro" id="IPR052721">
    <property type="entry name" value="ET_Amicyanin"/>
</dbReference>
<comment type="subcellular location">
    <subcellularLocation>
        <location evidence="1">Periplasm</location>
    </subcellularLocation>
</comment>
<dbReference type="PANTHER" id="PTHR36507">
    <property type="entry name" value="BLL1555 PROTEIN"/>
    <property type="match status" value="1"/>
</dbReference>
<keyword evidence="9" id="KW-1133">Transmembrane helix</keyword>
<feature type="region of interest" description="Disordered" evidence="8">
    <location>
        <begin position="121"/>
        <end position="149"/>
    </location>
</feature>
<feature type="binding site" evidence="7">
    <location>
        <position position="68"/>
    </location>
    <ligand>
        <name>Cu cation</name>
        <dbReference type="ChEBI" id="CHEBI:23378"/>
    </ligand>
</feature>
<evidence type="ECO:0000256" key="10">
    <source>
        <dbReference type="SAM" id="SignalP"/>
    </source>
</evidence>
<comment type="caution">
    <text evidence="12">The sequence shown here is derived from an EMBL/GenBank/DDBJ whole genome shotgun (WGS) entry which is preliminary data.</text>
</comment>
<organism evidence="12 13">
    <name type="scientific">Actinomadura rubteroloni</name>
    <dbReference type="NCBI Taxonomy" id="1926885"/>
    <lineage>
        <taxon>Bacteria</taxon>
        <taxon>Bacillati</taxon>
        <taxon>Actinomycetota</taxon>
        <taxon>Actinomycetes</taxon>
        <taxon>Streptosporangiales</taxon>
        <taxon>Thermomonosporaceae</taxon>
        <taxon>Actinomadura</taxon>
    </lineage>
</organism>
<evidence type="ECO:0000313" key="12">
    <source>
        <dbReference type="EMBL" id="POM24799.1"/>
    </source>
</evidence>
<dbReference type="InterPro" id="IPR008972">
    <property type="entry name" value="Cupredoxin"/>
</dbReference>
<protein>
    <submittedName>
        <fullName evidence="12">Amicyanin</fullName>
    </submittedName>
</protein>
<accession>A0A2P4UIA4</accession>
<keyword evidence="4" id="KW-0574">Periplasm</keyword>
<reference evidence="12 13" key="1">
    <citation type="journal article" date="2017" name="Chemistry">
        <title>Isolation, Biosynthesis and Chemical Modifications of Rubterolones A-F: Rare Tropolone Alkaloids from Actinomadura sp. 5-2.</title>
        <authorList>
            <person name="Guo H."/>
            <person name="Benndorf R."/>
            <person name="Leichnitz D."/>
            <person name="Klassen J.L."/>
            <person name="Vollmers J."/>
            <person name="Gorls H."/>
            <person name="Steinacker M."/>
            <person name="Weigel C."/>
            <person name="Dahse H.M."/>
            <person name="Kaster A.K."/>
            <person name="de Beer Z.W."/>
            <person name="Poulsen M."/>
            <person name="Beemelmanns C."/>
        </authorList>
    </citation>
    <scope>NUCLEOTIDE SEQUENCE [LARGE SCALE GENOMIC DNA]</scope>
    <source>
        <strain evidence="12 13">5-2</strain>
    </source>
</reference>
<keyword evidence="13" id="KW-1185">Reference proteome</keyword>
<dbReference type="InterPro" id="IPR000923">
    <property type="entry name" value="BlueCu_1"/>
</dbReference>
<dbReference type="RefSeq" id="WP_103563885.1">
    <property type="nucleotide sequence ID" value="NZ_MTBP01000002.1"/>
</dbReference>
<dbReference type="AlphaFoldDB" id="A0A2P4UIA4"/>
<dbReference type="GO" id="GO:0042597">
    <property type="term" value="C:periplasmic space"/>
    <property type="evidence" value="ECO:0007669"/>
    <property type="project" value="UniProtKB-SubCell"/>
</dbReference>
<evidence type="ECO:0000256" key="9">
    <source>
        <dbReference type="SAM" id="Phobius"/>
    </source>
</evidence>
<keyword evidence="2" id="KW-0813">Transport</keyword>
<evidence type="ECO:0000256" key="1">
    <source>
        <dbReference type="ARBA" id="ARBA00004418"/>
    </source>
</evidence>
<feature type="binding site" evidence="7">
    <location>
        <position position="104"/>
    </location>
    <ligand>
        <name>Cu cation</name>
        <dbReference type="ChEBI" id="CHEBI:23378"/>
    </ligand>
</feature>
<dbReference type="GO" id="GO:0009055">
    <property type="term" value="F:electron transfer activity"/>
    <property type="evidence" value="ECO:0007669"/>
    <property type="project" value="InterPro"/>
</dbReference>
<evidence type="ECO:0000256" key="5">
    <source>
        <dbReference type="ARBA" id="ARBA00022982"/>
    </source>
</evidence>